<evidence type="ECO:0000259" key="6">
    <source>
        <dbReference type="Pfam" id="PF13649"/>
    </source>
</evidence>
<dbReference type="OrthoDB" id="9780707at2"/>
<reference evidence="8" key="1">
    <citation type="submission" date="2017-04" db="EMBL/GenBank/DDBJ databases">
        <authorList>
            <person name="Varghese N."/>
            <person name="Submissions S."/>
        </authorList>
    </citation>
    <scope>NUCLEOTIDE SEQUENCE [LARGE SCALE GENOMIC DNA]</scope>
    <source>
        <strain evidence="8">USBA 82</strain>
    </source>
</reference>
<dbReference type="PANTHER" id="PTHR43182:SF1">
    <property type="entry name" value="COBALT-PRECORRIN-7 C(5)-METHYLTRANSFERASE"/>
    <property type="match status" value="1"/>
</dbReference>
<sequence>MIGPYRDEDFARLPKVPLTKAPIRALVASLLQPLHGRTVGEVGTGTGGITSELARAVGPGRVYSMDPSKEAIEVATKNLSDLGLIQRVTLIPQGAPEGLSTVPTLDGLVVGGHGGDLRSIIAASLPKMSAGSRIVVTANMPSTAVEALETMEACSMAPEMWQITPSMGHKTGAGWMLKALNPVFVVWGDVPQDRSEIKESLL</sequence>
<comment type="pathway">
    <text evidence="1">Cofactor biosynthesis; adenosylcobalamin biosynthesis.</text>
</comment>
<dbReference type="EMBL" id="FXBB01000025">
    <property type="protein sequence ID" value="SMG38903.1"/>
    <property type="molecule type" value="Genomic_DNA"/>
</dbReference>
<evidence type="ECO:0000256" key="3">
    <source>
        <dbReference type="ARBA" id="ARBA00022603"/>
    </source>
</evidence>
<feature type="domain" description="Methyltransferase" evidence="6">
    <location>
        <begin position="41"/>
        <end position="93"/>
    </location>
</feature>
<organism evidence="7 8">
    <name type="scientific">Dethiosulfovibrio salsuginis</name>
    <dbReference type="NCBI Taxonomy" id="561720"/>
    <lineage>
        <taxon>Bacteria</taxon>
        <taxon>Thermotogati</taxon>
        <taxon>Synergistota</taxon>
        <taxon>Synergistia</taxon>
        <taxon>Synergistales</taxon>
        <taxon>Dethiosulfovibrionaceae</taxon>
        <taxon>Dethiosulfovibrio</taxon>
    </lineage>
</organism>
<dbReference type="SUPFAM" id="SSF53335">
    <property type="entry name" value="S-adenosyl-L-methionine-dependent methyltransferases"/>
    <property type="match status" value="1"/>
</dbReference>
<evidence type="ECO:0000313" key="8">
    <source>
        <dbReference type="Proteomes" id="UP000193355"/>
    </source>
</evidence>
<protein>
    <submittedName>
        <fullName evidence="7">Precorrin-6Y C5,15-methyltransferase (Decarboxylating)/cobalt-precorrin-6B (C15)-methyltransferase</fullName>
    </submittedName>
</protein>
<dbReference type="InterPro" id="IPR029063">
    <property type="entry name" value="SAM-dependent_MTases_sf"/>
</dbReference>
<dbReference type="Pfam" id="PF13649">
    <property type="entry name" value="Methyltransf_25"/>
    <property type="match status" value="1"/>
</dbReference>
<evidence type="ECO:0000256" key="5">
    <source>
        <dbReference type="ARBA" id="ARBA00022691"/>
    </source>
</evidence>
<dbReference type="PANTHER" id="PTHR43182">
    <property type="entry name" value="COBALT-PRECORRIN-6B C(15)-METHYLTRANSFERASE (DECARBOXYLATING)"/>
    <property type="match status" value="1"/>
</dbReference>
<evidence type="ECO:0000256" key="4">
    <source>
        <dbReference type="ARBA" id="ARBA00022679"/>
    </source>
</evidence>
<dbReference type="InterPro" id="IPR050714">
    <property type="entry name" value="Cobalamin_biosynth_MTase"/>
</dbReference>
<keyword evidence="3 7" id="KW-0489">Methyltransferase</keyword>
<accession>A0A1X7KDB3</accession>
<proteinExistence type="predicted"/>
<dbReference type="InterPro" id="IPR041698">
    <property type="entry name" value="Methyltransf_25"/>
</dbReference>
<keyword evidence="5" id="KW-0949">S-adenosyl-L-methionine</keyword>
<dbReference type="RefSeq" id="WP_085545086.1">
    <property type="nucleotide sequence ID" value="NZ_FXBB01000025.1"/>
</dbReference>
<dbReference type="Proteomes" id="UP000193355">
    <property type="component" value="Unassembled WGS sequence"/>
</dbReference>
<dbReference type="AlphaFoldDB" id="A0A1X7KDB3"/>
<keyword evidence="2" id="KW-0169">Cobalamin biosynthesis</keyword>
<dbReference type="Gene3D" id="3.40.50.150">
    <property type="entry name" value="Vaccinia Virus protein VP39"/>
    <property type="match status" value="1"/>
</dbReference>
<dbReference type="STRING" id="561720.SAMN06275492_12525"/>
<keyword evidence="4 7" id="KW-0808">Transferase</keyword>
<evidence type="ECO:0000313" key="7">
    <source>
        <dbReference type="EMBL" id="SMG38903.1"/>
    </source>
</evidence>
<dbReference type="GO" id="GO:0008168">
    <property type="term" value="F:methyltransferase activity"/>
    <property type="evidence" value="ECO:0007669"/>
    <property type="project" value="UniProtKB-KW"/>
</dbReference>
<dbReference type="GO" id="GO:0032259">
    <property type="term" value="P:methylation"/>
    <property type="evidence" value="ECO:0007669"/>
    <property type="project" value="UniProtKB-KW"/>
</dbReference>
<gene>
    <name evidence="7" type="ORF">SAMN06275492_12525</name>
</gene>
<evidence type="ECO:0000256" key="1">
    <source>
        <dbReference type="ARBA" id="ARBA00004953"/>
    </source>
</evidence>
<dbReference type="GO" id="GO:0009236">
    <property type="term" value="P:cobalamin biosynthetic process"/>
    <property type="evidence" value="ECO:0007669"/>
    <property type="project" value="UniProtKB-KW"/>
</dbReference>
<name>A0A1X7KDB3_9BACT</name>
<evidence type="ECO:0000256" key="2">
    <source>
        <dbReference type="ARBA" id="ARBA00022573"/>
    </source>
</evidence>
<keyword evidence="8" id="KW-1185">Reference proteome</keyword>